<accession>A0ACC2W133</accession>
<reference evidence="1" key="1">
    <citation type="submission" date="2023-04" db="EMBL/GenBank/DDBJ databases">
        <title>Draft Genome sequencing of Naganishia species isolated from polar environments using Oxford Nanopore Technology.</title>
        <authorList>
            <person name="Leo P."/>
            <person name="Venkateswaran K."/>
        </authorList>
    </citation>
    <scope>NUCLEOTIDE SEQUENCE</scope>
    <source>
        <strain evidence="1">MNA-CCFEE 5423</strain>
    </source>
</reference>
<evidence type="ECO:0000313" key="2">
    <source>
        <dbReference type="Proteomes" id="UP001227268"/>
    </source>
</evidence>
<dbReference type="EMBL" id="JASBWT010000004">
    <property type="protein sequence ID" value="KAJ9105444.1"/>
    <property type="molecule type" value="Genomic_DNA"/>
</dbReference>
<evidence type="ECO:0000313" key="1">
    <source>
        <dbReference type="EMBL" id="KAJ9105444.1"/>
    </source>
</evidence>
<keyword evidence="2" id="KW-1185">Reference proteome</keyword>
<gene>
    <name evidence="1" type="ORF">QFC21_001815</name>
</gene>
<proteinExistence type="predicted"/>
<organism evidence="1 2">
    <name type="scientific">Naganishia friedmannii</name>
    <dbReference type="NCBI Taxonomy" id="89922"/>
    <lineage>
        <taxon>Eukaryota</taxon>
        <taxon>Fungi</taxon>
        <taxon>Dikarya</taxon>
        <taxon>Basidiomycota</taxon>
        <taxon>Agaricomycotina</taxon>
        <taxon>Tremellomycetes</taxon>
        <taxon>Filobasidiales</taxon>
        <taxon>Filobasidiaceae</taxon>
        <taxon>Naganishia</taxon>
    </lineage>
</organism>
<comment type="caution">
    <text evidence="1">The sequence shown here is derived from an EMBL/GenBank/DDBJ whole genome shotgun (WGS) entry which is preliminary data.</text>
</comment>
<dbReference type="Proteomes" id="UP001227268">
    <property type="component" value="Unassembled WGS sequence"/>
</dbReference>
<protein>
    <submittedName>
        <fullName evidence="1">Uncharacterized protein</fullName>
    </submittedName>
</protein>
<name>A0ACC2W133_9TREE</name>
<sequence>MPSQQPQYVDRVSTSAALSQHGHNGNSGNVAGSGGDNPLLDLLSSEREYVERLMSIVRKVAGAWSRANFPPPLLDRMFRSIEGIYKISKALVEKLDDLGANPSTPKALGDLLMQWVEDLIGPYTRYASIYLSGYDHFSSVANNQRLPGILAAISQALPPVPPLGTWTLDALFRLPYLRLRYYRRLYSKLLASATEGRSDYNMLKVAGDKLNTIVSAVEERLDMDVNQVEVHGEDAVLSRVKDLRAGSATAQQDRRVGRVPLSTQDQRPHKSSSPSVDRGASKKLEEERRSVAKWEQQKRGDGSLVDKQADRQAGTSVTSTEFEIKPSSPSSRTTITPVERPENSPLTDLEIRLDTAKAVDLFTMQLKRMSVTEKAEKAKEVWANYPNRVGDRGPLPEMWLLYPPLAGRHLSVLSGGVETELIVTVMKRETFLLKFDDRQSREDTLTALQDCIDFASSVVRPGTSRSANNSPRLDGSMINDNGQNDRRYTQQEVAQDEMSYHRAVEGNITRTAQSMLTAPIRSTSYSPQPMHGPPAAYRSPPTHPSQPLCPSQPYHNGALLPRTASAPVSDSRYYNDDAASRSTVLRHAQPPYQAYTETLPHLQPHRSQSADVYGVTGRDGSVIAGRPHIPSTETPHRMREIFNEADSPVDDTQQARAGPAVVAARLKCKVFLKHGHQQWKPLGPARLQLYIQQGTNIKQLVVEADTREKTMLISTIVLTDGVERVAKTGVAVEISDGQGKRAGLIYMLKCEDEESAGELFSRLISGSDRARSLSVSRK</sequence>